<gene>
    <name evidence="2" type="ORF">BECKH772A_GA0070896_101522</name>
    <name evidence="3" type="ORF">BECKH772B_GA0070898_101493</name>
    <name evidence="4" type="ORF">BECKH772C_GA0070978_101472</name>
</gene>
<evidence type="ECO:0000313" key="2">
    <source>
        <dbReference type="EMBL" id="VFJ99009.1"/>
    </source>
</evidence>
<proteinExistence type="predicted"/>
<protein>
    <submittedName>
        <fullName evidence="4">Uncharacterized protein</fullName>
    </submittedName>
</protein>
<dbReference type="AlphaFoldDB" id="A0A450VGF3"/>
<dbReference type="EMBL" id="CAADFI010000149">
    <property type="protein sequence ID" value="VFJ99077.1"/>
    <property type="molecule type" value="Genomic_DNA"/>
</dbReference>
<evidence type="ECO:0000256" key="1">
    <source>
        <dbReference type="SAM" id="MobiDB-lite"/>
    </source>
</evidence>
<sequence>MLNDPIVEEMRAYGMAFAARHGNDIGRMCAALKEKERLQGREVVQKSKPTKRKPGEASPRTFDT</sequence>
<reference evidence="4" key="1">
    <citation type="submission" date="2019-02" db="EMBL/GenBank/DDBJ databases">
        <authorList>
            <person name="Gruber-Vodicka R. H."/>
            <person name="Seah K. B. B."/>
        </authorList>
    </citation>
    <scope>NUCLEOTIDE SEQUENCE</scope>
    <source>
        <strain evidence="4">BECK_SA2B12</strain>
        <strain evidence="2">BECK_SA2B15</strain>
        <strain evidence="3">BECK_SA2B20</strain>
    </source>
</reference>
<dbReference type="EMBL" id="CAADFJ010000147">
    <property type="protein sequence ID" value="VFK03830.1"/>
    <property type="molecule type" value="Genomic_DNA"/>
</dbReference>
<feature type="region of interest" description="Disordered" evidence="1">
    <location>
        <begin position="37"/>
        <end position="64"/>
    </location>
</feature>
<organism evidence="4">
    <name type="scientific">Candidatus Kentrum eta</name>
    <dbReference type="NCBI Taxonomy" id="2126337"/>
    <lineage>
        <taxon>Bacteria</taxon>
        <taxon>Pseudomonadati</taxon>
        <taxon>Pseudomonadota</taxon>
        <taxon>Gammaproteobacteria</taxon>
        <taxon>Candidatus Kentrum</taxon>
    </lineage>
</organism>
<evidence type="ECO:0000313" key="3">
    <source>
        <dbReference type="EMBL" id="VFJ99077.1"/>
    </source>
</evidence>
<name>A0A450VGF3_9GAMM</name>
<evidence type="ECO:0000313" key="4">
    <source>
        <dbReference type="EMBL" id="VFK03830.1"/>
    </source>
</evidence>
<accession>A0A450VGF3</accession>
<dbReference type="EMBL" id="CAADFG010000152">
    <property type="protein sequence ID" value="VFJ99009.1"/>
    <property type="molecule type" value="Genomic_DNA"/>
</dbReference>